<dbReference type="OrthoDB" id="9766486at2"/>
<reference evidence="5 6" key="1">
    <citation type="submission" date="2019-03" db="EMBL/GenBank/DDBJ databases">
        <title>Efficiently degradation of phenoxyalkanoic acid herbicides by Cupriavidus oxalaticus strain X32.</title>
        <authorList>
            <person name="Sheng X."/>
        </authorList>
    </citation>
    <scope>NUCLEOTIDE SEQUENCE [LARGE SCALE GENOMIC DNA]</scope>
    <source>
        <strain evidence="5 6">X32</strain>
    </source>
</reference>
<dbReference type="PROSITE" id="PS00455">
    <property type="entry name" value="AMP_BINDING"/>
    <property type="match status" value="1"/>
</dbReference>
<dbReference type="GO" id="GO:0031956">
    <property type="term" value="F:medium-chain fatty acid-CoA ligase activity"/>
    <property type="evidence" value="ECO:0007669"/>
    <property type="project" value="TreeGrafter"/>
</dbReference>
<dbReference type="PANTHER" id="PTHR43201:SF5">
    <property type="entry name" value="MEDIUM-CHAIN ACYL-COA LIGASE ACSF2, MITOCHONDRIAL"/>
    <property type="match status" value="1"/>
</dbReference>
<sequence length="645" mass="69637">MTQLTTRVQAAADLVQPDPYRPRLTVTALADIRRFEQTPLAERRLPDSTYELLRLARDRAPEAPALHYFTSGDELAKSVTITHAQMFGRITQTANLLHSLGLGAGDVIGVLMPVTPESQYAIWGSEATGIACPVNWMLEPEIIAALLRNAGAKAVIAYGPDPDIEAWNKAMLVRRELPGVQHWIKAGGGKASEPGIVDLDAALERFDAESLDSQRVFSPGDTASMFHTGGTTGTPKLALHTHGNEVAMAWISAMQIDVQPEDVRVCGVPMFHVTGVLTNCLMPLARGASVVMLTSSGWRDPSVIRNLWQIVEHFGVTALGMVPSVVNMALNIPVGDADISSLKAASCGTAPLSVAVAEAFERLTGALIFEGYGLTEGTALSATNPRYGQRRIGSIGLPMAYQEMKVVKVVDGRIQRDCAPGEPGIVVVRGPNIFAGYLNPEQNKGIWFDGGWFNTGDLGYADEDGYFWLTGRAKDLIIRGGNNIDPRMIEEALYRHPEVFDAAAVGLPDAHAGELPVAYVALKPGSTYPLGRIKHYAYEVIPERAAVPKQFYLVDAIPKTAVGKIQKNALRSDAVLRAQRQMLAEVNAQSPVPLVDIRIDDRGDQGLLSTLVLPSALSAEEREAAVASIDKAFTTLTIKYAVVYE</sequence>
<dbReference type="InterPro" id="IPR045851">
    <property type="entry name" value="AMP-bd_C_sf"/>
</dbReference>
<proteinExistence type="inferred from homology"/>
<dbReference type="Pfam" id="PF00501">
    <property type="entry name" value="AMP-binding"/>
    <property type="match status" value="1"/>
</dbReference>
<dbReference type="Gene3D" id="3.40.50.12780">
    <property type="entry name" value="N-terminal domain of ligase-like"/>
    <property type="match status" value="1"/>
</dbReference>
<dbReference type="Pfam" id="PF13193">
    <property type="entry name" value="AMP-binding_C"/>
    <property type="match status" value="1"/>
</dbReference>
<dbReference type="InterPro" id="IPR042099">
    <property type="entry name" value="ANL_N_sf"/>
</dbReference>
<dbReference type="AlphaFoldDB" id="A0A4P7LKN2"/>
<dbReference type="SUPFAM" id="SSF56801">
    <property type="entry name" value="Acetyl-CoA synthetase-like"/>
    <property type="match status" value="1"/>
</dbReference>
<dbReference type="Proteomes" id="UP000295294">
    <property type="component" value="Chromosome 2"/>
</dbReference>
<dbReference type="InterPro" id="IPR025110">
    <property type="entry name" value="AMP-bd_C"/>
</dbReference>
<comment type="similarity">
    <text evidence="1">Belongs to the ATP-dependent AMP-binding enzyme family.</text>
</comment>
<evidence type="ECO:0000256" key="2">
    <source>
        <dbReference type="ARBA" id="ARBA00022598"/>
    </source>
</evidence>
<evidence type="ECO:0000259" key="3">
    <source>
        <dbReference type="Pfam" id="PF00501"/>
    </source>
</evidence>
<dbReference type="InterPro" id="IPR000873">
    <property type="entry name" value="AMP-dep_synth/lig_dom"/>
</dbReference>
<dbReference type="RefSeq" id="WP_135705313.1">
    <property type="nucleotide sequence ID" value="NZ_CP038635.1"/>
</dbReference>
<name>A0A4P7LKN2_9BURK</name>
<evidence type="ECO:0000313" key="6">
    <source>
        <dbReference type="Proteomes" id="UP000295294"/>
    </source>
</evidence>
<organism evidence="5 6">
    <name type="scientific">Cupriavidus oxalaticus</name>
    <dbReference type="NCBI Taxonomy" id="96344"/>
    <lineage>
        <taxon>Bacteria</taxon>
        <taxon>Pseudomonadati</taxon>
        <taxon>Pseudomonadota</taxon>
        <taxon>Betaproteobacteria</taxon>
        <taxon>Burkholderiales</taxon>
        <taxon>Burkholderiaceae</taxon>
        <taxon>Cupriavidus</taxon>
    </lineage>
</organism>
<accession>A0A4P7LKN2</accession>
<evidence type="ECO:0000259" key="4">
    <source>
        <dbReference type="Pfam" id="PF13193"/>
    </source>
</evidence>
<dbReference type="InterPro" id="IPR020845">
    <property type="entry name" value="AMP-binding_CS"/>
</dbReference>
<keyword evidence="2" id="KW-0436">Ligase</keyword>
<evidence type="ECO:0000256" key="1">
    <source>
        <dbReference type="ARBA" id="ARBA00006432"/>
    </source>
</evidence>
<feature type="domain" description="AMP-binding enzyme C-terminal" evidence="4">
    <location>
        <begin position="489"/>
        <end position="564"/>
    </location>
</feature>
<protein>
    <submittedName>
        <fullName evidence="5">Acyl-CoA synthetase</fullName>
    </submittedName>
</protein>
<dbReference type="EMBL" id="CP038635">
    <property type="protein sequence ID" value="QBY53277.1"/>
    <property type="molecule type" value="Genomic_DNA"/>
</dbReference>
<dbReference type="KEGG" id="cox:E0W60_19480"/>
<dbReference type="GO" id="GO:0006631">
    <property type="term" value="P:fatty acid metabolic process"/>
    <property type="evidence" value="ECO:0007669"/>
    <property type="project" value="TreeGrafter"/>
</dbReference>
<dbReference type="PANTHER" id="PTHR43201">
    <property type="entry name" value="ACYL-COA SYNTHETASE"/>
    <property type="match status" value="1"/>
</dbReference>
<dbReference type="Gene3D" id="3.30.300.30">
    <property type="match status" value="1"/>
</dbReference>
<evidence type="ECO:0000313" key="5">
    <source>
        <dbReference type="EMBL" id="QBY53277.1"/>
    </source>
</evidence>
<gene>
    <name evidence="5" type="ORF">E0W60_19480</name>
</gene>
<feature type="domain" description="AMP-dependent synthetase/ligase" evidence="3">
    <location>
        <begin position="58"/>
        <end position="438"/>
    </location>
</feature>
<dbReference type="NCBIfam" id="NF005714">
    <property type="entry name" value="PRK07529.1"/>
    <property type="match status" value="1"/>
</dbReference>